<dbReference type="STRING" id="984262.SGRA_3668"/>
<dbReference type="RefSeq" id="WP_015693979.1">
    <property type="nucleotide sequence ID" value="NC_016940.1"/>
</dbReference>
<dbReference type="Proteomes" id="UP000007519">
    <property type="component" value="Chromosome"/>
</dbReference>
<feature type="transmembrane region" description="Helical" evidence="2">
    <location>
        <begin position="31"/>
        <end position="50"/>
    </location>
</feature>
<dbReference type="Pfam" id="PF11335">
    <property type="entry name" value="DUF3137"/>
    <property type="match status" value="1"/>
</dbReference>
<dbReference type="KEGG" id="sgn:SGRA_3668"/>
<dbReference type="EMBL" id="CP002831">
    <property type="protein sequence ID" value="AFC26389.1"/>
    <property type="molecule type" value="Genomic_DNA"/>
</dbReference>
<dbReference type="AlphaFoldDB" id="H6L6V9"/>
<feature type="coiled-coil region" evidence="1">
    <location>
        <begin position="1"/>
        <end position="28"/>
    </location>
</feature>
<reference evidence="3 4" key="1">
    <citation type="journal article" date="2012" name="Stand. Genomic Sci.">
        <title>Complete genome sequencing and analysis of Saprospira grandis str. Lewin, a predatory marine bacterium.</title>
        <authorList>
            <person name="Saw J.H."/>
            <person name="Yuryev A."/>
            <person name="Kanbe M."/>
            <person name="Hou S."/>
            <person name="Young A.G."/>
            <person name="Aizawa S."/>
            <person name="Alam M."/>
        </authorList>
    </citation>
    <scope>NUCLEOTIDE SEQUENCE [LARGE SCALE GENOMIC DNA]</scope>
    <source>
        <strain evidence="3 4">Lewin</strain>
    </source>
</reference>
<evidence type="ECO:0000313" key="4">
    <source>
        <dbReference type="Proteomes" id="UP000007519"/>
    </source>
</evidence>
<dbReference type="InterPro" id="IPR021484">
    <property type="entry name" value="DUF3137"/>
</dbReference>
<name>H6L6V9_SAPGL</name>
<sequence>MKNLEQLKSSMQEVIERLEAERKRQLAAFKLIQKLLVIPIILFVAAAASMLIIPQFWYLAIALMVGASALLGWMYVQQLQKPKQLYREQFKSQFFKEMVANFYPSMHYQPNNYVPKVDFYKSHLFHGKANEGYTGEDYFSGVVAGMNMRFSEVNAQQLVGKNEVTLFNGIFMVLDIQTQLKGATFIVPDNYEQWLGQLAVKIQDQLDVLREGDLLHLDNAPDFENKFAIYSTNTPEAKMILTQELIDSVLWIRETFESQISLAFQDQQLYIAIPLGHERLFEPELNKSLTADNEMLQRIFAELKSCFDLIHKLPLDQLRKTKN</sequence>
<keyword evidence="2" id="KW-0812">Transmembrane</keyword>
<proteinExistence type="predicted"/>
<dbReference type="HOGENOM" id="CLU_064247_0_0_10"/>
<feature type="transmembrane region" description="Helical" evidence="2">
    <location>
        <begin position="56"/>
        <end position="76"/>
    </location>
</feature>
<organism evidence="3 4">
    <name type="scientific">Saprospira grandis (strain Lewin)</name>
    <dbReference type="NCBI Taxonomy" id="984262"/>
    <lineage>
        <taxon>Bacteria</taxon>
        <taxon>Pseudomonadati</taxon>
        <taxon>Bacteroidota</taxon>
        <taxon>Saprospiria</taxon>
        <taxon>Saprospirales</taxon>
        <taxon>Saprospiraceae</taxon>
        <taxon>Saprospira</taxon>
    </lineage>
</organism>
<evidence type="ECO:0000256" key="2">
    <source>
        <dbReference type="SAM" id="Phobius"/>
    </source>
</evidence>
<keyword evidence="1" id="KW-0175">Coiled coil</keyword>
<keyword evidence="4" id="KW-1185">Reference proteome</keyword>
<keyword evidence="2" id="KW-0472">Membrane</keyword>
<evidence type="ECO:0000313" key="3">
    <source>
        <dbReference type="EMBL" id="AFC26389.1"/>
    </source>
</evidence>
<accession>H6L6V9</accession>
<gene>
    <name evidence="3" type="ordered locus">SGRA_3668</name>
</gene>
<keyword evidence="2" id="KW-1133">Transmembrane helix</keyword>
<protein>
    <submittedName>
        <fullName evidence="3">Galanin</fullName>
    </submittedName>
</protein>
<evidence type="ECO:0000256" key="1">
    <source>
        <dbReference type="SAM" id="Coils"/>
    </source>
</evidence>